<protein>
    <submittedName>
        <fullName evidence="2">Olfactory receptor 2L2</fullName>
    </submittedName>
</protein>
<evidence type="ECO:0000313" key="3">
    <source>
        <dbReference type="Proteomes" id="UP001166674"/>
    </source>
</evidence>
<evidence type="ECO:0000313" key="2">
    <source>
        <dbReference type="EMBL" id="MBZ3883077.1"/>
    </source>
</evidence>
<sequence>MFPINPCAHTIWAPTSLIDDPELSVDFYDVPPQLPLALKDTCVYEHTVCSATSVRRGRKKSYCTCSTLLTVVTFHSAPFAYIIMPRFLQSPAEDKIVVVSYTTLSPMLDTILYNLRNKVMEA</sequence>
<keyword evidence="2" id="KW-0675">Receptor</keyword>
<dbReference type="AlphaFoldDB" id="A0AA41N454"/>
<dbReference type="SUPFAM" id="SSF81321">
    <property type="entry name" value="Family A G protein-coupled receptor-like"/>
    <property type="match status" value="1"/>
</dbReference>
<keyword evidence="1" id="KW-0472">Membrane</keyword>
<organism evidence="2 3">
    <name type="scientific">Sciurus carolinensis</name>
    <name type="common">Eastern gray squirrel</name>
    <dbReference type="NCBI Taxonomy" id="30640"/>
    <lineage>
        <taxon>Eukaryota</taxon>
        <taxon>Metazoa</taxon>
        <taxon>Chordata</taxon>
        <taxon>Craniata</taxon>
        <taxon>Vertebrata</taxon>
        <taxon>Euteleostomi</taxon>
        <taxon>Mammalia</taxon>
        <taxon>Eutheria</taxon>
        <taxon>Euarchontoglires</taxon>
        <taxon>Glires</taxon>
        <taxon>Rodentia</taxon>
        <taxon>Sciuromorpha</taxon>
        <taxon>Sciuridae</taxon>
        <taxon>Sciurinae</taxon>
        <taxon>Sciurini</taxon>
        <taxon>Sciurus</taxon>
    </lineage>
</organism>
<keyword evidence="1" id="KW-0812">Transmembrane</keyword>
<gene>
    <name evidence="2" type="ORF">SUZIE_170980</name>
</gene>
<evidence type="ECO:0000256" key="1">
    <source>
        <dbReference type="SAM" id="Phobius"/>
    </source>
</evidence>
<feature type="transmembrane region" description="Helical" evidence="1">
    <location>
        <begin position="62"/>
        <end position="84"/>
    </location>
</feature>
<reference evidence="2" key="1">
    <citation type="submission" date="2020-03" db="EMBL/GenBank/DDBJ databases">
        <title>Studies in the Genomics of Life Span.</title>
        <authorList>
            <person name="Glass D."/>
        </authorList>
    </citation>
    <scope>NUCLEOTIDE SEQUENCE</scope>
    <source>
        <strain evidence="2">SUZIE</strain>
        <tissue evidence="2">Muscle</tissue>
    </source>
</reference>
<dbReference type="EMBL" id="JAATJV010385000">
    <property type="protein sequence ID" value="MBZ3883077.1"/>
    <property type="molecule type" value="Genomic_DNA"/>
</dbReference>
<dbReference type="Proteomes" id="UP001166674">
    <property type="component" value="Unassembled WGS sequence"/>
</dbReference>
<comment type="caution">
    <text evidence="2">The sequence shown here is derived from an EMBL/GenBank/DDBJ whole genome shotgun (WGS) entry which is preliminary data.</text>
</comment>
<keyword evidence="1" id="KW-1133">Transmembrane helix</keyword>
<name>A0AA41N454_SCICA</name>
<keyword evidence="3" id="KW-1185">Reference proteome</keyword>
<dbReference type="PANTHER" id="PTHR26453">
    <property type="entry name" value="OLFACTORY RECEPTOR"/>
    <property type="match status" value="1"/>
</dbReference>
<accession>A0AA41N454</accession>
<proteinExistence type="predicted"/>